<evidence type="ECO:0000256" key="1">
    <source>
        <dbReference type="SAM" id="Coils"/>
    </source>
</evidence>
<feature type="coiled-coil region" evidence="1">
    <location>
        <begin position="89"/>
        <end position="116"/>
    </location>
</feature>
<protein>
    <submittedName>
        <fullName evidence="3">Vacuolar protein sorting-associated protein 24</fullName>
    </submittedName>
</protein>
<dbReference type="GO" id="GO:0007034">
    <property type="term" value="P:vacuolar transport"/>
    <property type="evidence" value="ECO:0007669"/>
    <property type="project" value="InterPro"/>
</dbReference>
<sequence>METIGSLLGAIRNLFAGPEPQEQLRKCSALIETSIGVLDHEIVEMQSLEAPTKKQILARSSHMKRMGGSARKFMELRKAKELATQLWQRRRVLANLATAREQLTSLQIQVNEAFELRKVEGRTCTTDGVLQVVKSLLRFPLLASTMRELTVELMKAGIIEGTVGETMLKEDPETEEEPQPDHKVVWDLVLEIRNEFSASAKQNIPPSQTESQKQTEEQGETGEIVDRKH</sequence>
<keyword evidence="1" id="KW-0175">Coiled coil</keyword>
<reference evidence="3 4" key="1">
    <citation type="journal article" date="2016" name="Genome Announc.">
        <title>Genome Sequence of Madurella mycetomatis mm55, Isolated from a Human Mycetoma Case in Sudan.</title>
        <authorList>
            <person name="Smit S."/>
            <person name="Derks M.F."/>
            <person name="Bervoets S."/>
            <person name="Fahal A."/>
            <person name="van Leeuwen W."/>
            <person name="van Belkum A."/>
            <person name="van de Sande W.W."/>
        </authorList>
    </citation>
    <scope>NUCLEOTIDE SEQUENCE [LARGE SCALE GENOMIC DNA]</scope>
    <source>
        <strain evidence="4">mm55</strain>
    </source>
</reference>
<dbReference type="Gene3D" id="6.10.140.1230">
    <property type="match status" value="1"/>
</dbReference>
<dbReference type="STRING" id="100816.A0A175W9L4"/>
<evidence type="ECO:0000313" key="4">
    <source>
        <dbReference type="Proteomes" id="UP000078237"/>
    </source>
</evidence>
<evidence type="ECO:0000313" key="3">
    <source>
        <dbReference type="EMBL" id="KXX80416.1"/>
    </source>
</evidence>
<dbReference type="Proteomes" id="UP000078237">
    <property type="component" value="Unassembled WGS sequence"/>
</dbReference>
<evidence type="ECO:0000256" key="2">
    <source>
        <dbReference type="SAM" id="MobiDB-lite"/>
    </source>
</evidence>
<comment type="caution">
    <text evidence="3">The sequence shown here is derived from an EMBL/GenBank/DDBJ whole genome shotgun (WGS) entry which is preliminary data.</text>
</comment>
<dbReference type="OrthoDB" id="2329734at2759"/>
<dbReference type="InterPro" id="IPR005024">
    <property type="entry name" value="Snf7_fam"/>
</dbReference>
<dbReference type="VEuPathDB" id="FungiDB:MMYC01_204620"/>
<keyword evidence="4" id="KW-1185">Reference proteome</keyword>
<proteinExistence type="predicted"/>
<accession>A0A175W9L4</accession>
<gene>
    <name evidence="3" type="ORF">MMYC01_204620</name>
</gene>
<name>A0A175W9L4_9PEZI</name>
<organism evidence="3 4">
    <name type="scientific">Madurella mycetomatis</name>
    <dbReference type="NCBI Taxonomy" id="100816"/>
    <lineage>
        <taxon>Eukaryota</taxon>
        <taxon>Fungi</taxon>
        <taxon>Dikarya</taxon>
        <taxon>Ascomycota</taxon>
        <taxon>Pezizomycotina</taxon>
        <taxon>Sordariomycetes</taxon>
        <taxon>Sordariomycetidae</taxon>
        <taxon>Sordariales</taxon>
        <taxon>Sordariales incertae sedis</taxon>
        <taxon>Madurella</taxon>
    </lineage>
</organism>
<feature type="region of interest" description="Disordered" evidence="2">
    <location>
        <begin position="198"/>
        <end position="229"/>
    </location>
</feature>
<dbReference type="AlphaFoldDB" id="A0A175W9L4"/>
<dbReference type="Pfam" id="PF03357">
    <property type="entry name" value="Snf7"/>
    <property type="match status" value="1"/>
</dbReference>
<dbReference type="EMBL" id="LCTW02000060">
    <property type="protein sequence ID" value="KXX80416.1"/>
    <property type="molecule type" value="Genomic_DNA"/>
</dbReference>